<evidence type="ECO:0000256" key="1">
    <source>
        <dbReference type="SAM" id="Phobius"/>
    </source>
</evidence>
<dbReference type="STRING" id="1070319.CAGGBEG34_620004"/>
<evidence type="ECO:0000313" key="4">
    <source>
        <dbReference type="Proteomes" id="UP000054051"/>
    </source>
</evidence>
<evidence type="ECO:0000313" key="3">
    <source>
        <dbReference type="EMBL" id="CCD30244.1"/>
    </source>
</evidence>
<dbReference type="AlphaFoldDB" id="G2JBT9"/>
<evidence type="ECO:0000259" key="2">
    <source>
        <dbReference type="Pfam" id="PF23127"/>
    </source>
</evidence>
<proteinExistence type="predicted"/>
<keyword evidence="1" id="KW-0812">Transmembrane</keyword>
<dbReference type="EMBL" id="CAFB01000083">
    <property type="protein sequence ID" value="CCD30244.1"/>
    <property type="molecule type" value="Genomic_DNA"/>
</dbReference>
<keyword evidence="1" id="KW-0472">Membrane</keyword>
<reference evidence="3 4" key="1">
    <citation type="submission" date="2011-08" db="EMBL/GenBank/DDBJ databases">
        <title>The genome of the obligate endobacterium of an arbuscular mycorrhizal fungus reveals an interphylum network of nutritional interactions.</title>
        <authorList>
            <person name="Ghignone S."/>
            <person name="Salvioli A."/>
            <person name="Anca I."/>
            <person name="Lumini E."/>
            <person name="Ortu G."/>
            <person name="Petiti L."/>
            <person name="Cruveiller S."/>
            <person name="Bianciotto V."/>
            <person name="Piffanelli P."/>
            <person name="Lanfranco L."/>
            <person name="Bonfante P."/>
        </authorList>
    </citation>
    <scope>NUCLEOTIDE SEQUENCE [LARGE SCALE GENOMIC DNA]</scope>
    <source>
        <strain evidence="3 4">BEG34</strain>
    </source>
</reference>
<protein>
    <submittedName>
        <fullName evidence="3">Putative conjugal transfer TrbA-like protein</fullName>
    </submittedName>
</protein>
<dbReference type="Proteomes" id="UP000054051">
    <property type="component" value="Unassembled WGS sequence"/>
</dbReference>
<dbReference type="Pfam" id="PF23127">
    <property type="entry name" value="DotM_C"/>
    <property type="match status" value="1"/>
</dbReference>
<dbReference type="InterPro" id="IPR056464">
    <property type="entry name" value="DotM_C"/>
</dbReference>
<dbReference type="eggNOG" id="ENOG5031YVT">
    <property type="taxonomic scope" value="Bacteria"/>
</dbReference>
<comment type="caution">
    <text evidence="3">The sequence shown here is derived from an EMBL/GenBank/DDBJ whole genome shotgun (WGS) entry which is preliminary data.</text>
</comment>
<feature type="domain" description="DotM C-terminal cytoplasmic" evidence="2">
    <location>
        <begin position="175"/>
        <end position="342"/>
    </location>
</feature>
<dbReference type="RefSeq" id="WP_006683292.1">
    <property type="nucleotide sequence ID" value="NZ_CAFB01000083.1"/>
</dbReference>
<accession>G2JBT9</accession>
<sequence>MHPPVNARSSLPVVILSVILLGFGLNLFWRLEHGAIAQQFLIWKQLEVRPLALVSDTAQVLQARLALYFRYKEVVTLKELWQLGQHIGLFYVAIPVAFSLGCAARALRHPILRAARVQSMQSLIEAQRARFSAIAPILRRDLTDDASPEWASSRHPEEWVKEHQLIVRGQLDILRTREQLIQQLGKRINALSQLKPHERALFAVFGLRAFFKDVKGAQQLMDALSAVNRHSRPDFALAQAAFQRCASAKTAPLWLTQHPYPRTLLMALLIEARTLGVLPSSHFIWLKPLDRALWYALNTAGRKVPFIESAGVFNQMQAERIASHHQCCLTEPHVEEAIKGLQRYLEDVGLMTSPGAS</sequence>
<organism evidence="3 4">
    <name type="scientific">Candidatus Glomeribacter gigasporarum BEG34</name>
    <dbReference type="NCBI Taxonomy" id="1070319"/>
    <lineage>
        <taxon>Bacteria</taxon>
        <taxon>Pseudomonadati</taxon>
        <taxon>Pseudomonadota</taxon>
        <taxon>Betaproteobacteria</taxon>
        <taxon>Burkholderiales</taxon>
        <taxon>Burkholderiaceae</taxon>
        <taxon>Candidatus Glomeribacter</taxon>
    </lineage>
</organism>
<feature type="transmembrane region" description="Helical" evidence="1">
    <location>
        <begin position="89"/>
        <end position="107"/>
    </location>
</feature>
<keyword evidence="1" id="KW-1133">Transmembrane helix</keyword>
<dbReference type="OrthoDB" id="5616932at2"/>
<keyword evidence="4" id="KW-1185">Reference proteome</keyword>
<name>G2JBT9_9BURK</name>
<feature type="transmembrane region" description="Helical" evidence="1">
    <location>
        <begin position="12"/>
        <end position="29"/>
    </location>
</feature>
<gene>
    <name evidence="3" type="ORF">CAGGBEG34_620004</name>
</gene>